<evidence type="ECO:0000313" key="2">
    <source>
        <dbReference type="EMBL" id="CAB4664807.1"/>
    </source>
</evidence>
<evidence type="ECO:0000259" key="1">
    <source>
        <dbReference type="Pfam" id="PF01850"/>
    </source>
</evidence>
<dbReference type="EMBL" id="CAEZWW010000020">
    <property type="protein sequence ID" value="CAB4664807.1"/>
    <property type="molecule type" value="Genomic_DNA"/>
</dbReference>
<dbReference type="InterPro" id="IPR002716">
    <property type="entry name" value="PIN_dom"/>
</dbReference>
<accession>A0A6J6LSJ1</accession>
<dbReference type="EMBL" id="CAFBPJ010000016">
    <property type="protein sequence ID" value="CAB5008483.1"/>
    <property type="molecule type" value="Genomic_DNA"/>
</dbReference>
<gene>
    <name evidence="2" type="ORF">UFOPK2310_00290</name>
    <name evidence="3" type="ORF">UFOPK2625_00219</name>
    <name evidence="4" type="ORF">UFOPK4043_00026</name>
    <name evidence="5" type="ORF">UFOPK4092_00253</name>
</gene>
<proteinExistence type="predicted"/>
<feature type="domain" description="PIN" evidence="1">
    <location>
        <begin position="5"/>
        <end position="126"/>
    </location>
</feature>
<dbReference type="EMBL" id="CAEZXZ010000018">
    <property type="protein sequence ID" value="CAB4695508.1"/>
    <property type="molecule type" value="Genomic_DNA"/>
</dbReference>
<dbReference type="AlphaFoldDB" id="A0A6J6LSJ1"/>
<reference evidence="2" key="1">
    <citation type="submission" date="2020-05" db="EMBL/GenBank/DDBJ databases">
        <authorList>
            <person name="Chiriac C."/>
            <person name="Salcher M."/>
            <person name="Ghai R."/>
            <person name="Kavagutti S V."/>
        </authorList>
    </citation>
    <scope>NUCLEOTIDE SEQUENCE</scope>
</reference>
<evidence type="ECO:0000313" key="3">
    <source>
        <dbReference type="EMBL" id="CAB4695508.1"/>
    </source>
</evidence>
<dbReference type="SUPFAM" id="SSF88723">
    <property type="entry name" value="PIN domain-like"/>
    <property type="match status" value="1"/>
</dbReference>
<organism evidence="2">
    <name type="scientific">freshwater metagenome</name>
    <dbReference type="NCBI Taxonomy" id="449393"/>
    <lineage>
        <taxon>unclassified sequences</taxon>
        <taxon>metagenomes</taxon>
        <taxon>ecological metagenomes</taxon>
    </lineage>
</organism>
<dbReference type="CDD" id="cd09874">
    <property type="entry name" value="PIN_MT3492-like"/>
    <property type="match status" value="1"/>
</dbReference>
<evidence type="ECO:0000313" key="4">
    <source>
        <dbReference type="EMBL" id="CAB4993348.1"/>
    </source>
</evidence>
<dbReference type="Gene3D" id="3.40.50.1010">
    <property type="entry name" value="5'-nuclease"/>
    <property type="match status" value="1"/>
</dbReference>
<protein>
    <submittedName>
        <fullName evidence="2">Unannotated protein</fullName>
    </submittedName>
</protein>
<dbReference type="Pfam" id="PF01850">
    <property type="entry name" value="PIN"/>
    <property type="match status" value="1"/>
</dbReference>
<name>A0A6J6LSJ1_9ZZZZ</name>
<dbReference type="InterPro" id="IPR029060">
    <property type="entry name" value="PIN-like_dom_sf"/>
</dbReference>
<sequence length="136" mass="14650">MTPLVYCDSSVLLKRVLDESDSNNYEQLLSRLIDQGATLISSELALIEVRRALGRGAKSTDNVDETDKSLEEIFADIGLVKINEDVVNVAGRLPGRHLGSLDAIHVATALLSESTIVLTGDIQMRSACQEIGLVVA</sequence>
<evidence type="ECO:0000313" key="5">
    <source>
        <dbReference type="EMBL" id="CAB5008483.1"/>
    </source>
</evidence>
<dbReference type="EMBL" id="CAFBPA010000002">
    <property type="protein sequence ID" value="CAB4993348.1"/>
    <property type="molecule type" value="Genomic_DNA"/>
</dbReference>